<dbReference type="Proteomes" id="UP000092698">
    <property type="component" value="Chromosome"/>
</dbReference>
<dbReference type="Pfam" id="PF07332">
    <property type="entry name" value="Phage_holin_3_6"/>
    <property type="match status" value="1"/>
</dbReference>
<feature type="transmembrane region" description="Helical" evidence="2">
    <location>
        <begin position="117"/>
        <end position="138"/>
    </location>
</feature>
<feature type="transmembrane region" description="Helical" evidence="2">
    <location>
        <begin position="88"/>
        <end position="111"/>
    </location>
</feature>
<name>A0A1C7D8X1_9SPHN</name>
<dbReference type="STRING" id="645517.A6F65_01631"/>
<keyword evidence="2" id="KW-0812">Transmembrane</keyword>
<dbReference type="AlphaFoldDB" id="A0A1C7D8X1"/>
<protein>
    <recommendedName>
        <fullName evidence="5">Phage holin family protein</fullName>
    </recommendedName>
</protein>
<sequence length="160" mass="16588">MKAPHDNAAVDPVDGGNGLPDEGLAPRGVHPDRYATPEGQDPPDDYADRSLFEDVEALFIDGKTYLGAEIAFQKSRAAYAAQCTKRGVAYGVIGAVVAFLALIGLTVGLILGLSPLITAWGATAVVVGLWLIVALIAFRAAAKNFGALGEAFSDDAGETE</sequence>
<keyword evidence="2" id="KW-1133">Transmembrane helix</keyword>
<dbReference type="KEGG" id="anh:A6F65_01631"/>
<feature type="region of interest" description="Disordered" evidence="1">
    <location>
        <begin position="1"/>
        <end position="46"/>
    </location>
</feature>
<evidence type="ECO:0000313" key="3">
    <source>
        <dbReference type="EMBL" id="ANU07930.1"/>
    </source>
</evidence>
<accession>A0A1C7D8X1</accession>
<dbReference type="InterPro" id="IPR009937">
    <property type="entry name" value="Phage_holin_3_6"/>
</dbReference>
<keyword evidence="4" id="KW-1185">Reference proteome</keyword>
<dbReference type="RefSeq" id="WP_067787587.1">
    <property type="nucleotide sequence ID" value="NZ_CP016545.1"/>
</dbReference>
<organism evidence="3 4">
    <name type="scientific">Paraurantiacibacter namhicola</name>
    <dbReference type="NCBI Taxonomy" id="645517"/>
    <lineage>
        <taxon>Bacteria</taxon>
        <taxon>Pseudomonadati</taxon>
        <taxon>Pseudomonadota</taxon>
        <taxon>Alphaproteobacteria</taxon>
        <taxon>Sphingomonadales</taxon>
        <taxon>Erythrobacteraceae</taxon>
        <taxon>Paraurantiacibacter</taxon>
    </lineage>
</organism>
<reference evidence="3 4" key="1">
    <citation type="submission" date="2016-07" db="EMBL/GenBank/DDBJ databases">
        <title>Complete genome sequence of Altererythrobacter namhicola JCM 16345T, containing esterase-encoding genes.</title>
        <authorList>
            <person name="Cheng H."/>
            <person name="Wu Y.-H."/>
            <person name="Jian S.-L."/>
            <person name="Huo Y.-Y."/>
            <person name="Wang C.-S."/>
            <person name="Xu X.-W."/>
        </authorList>
    </citation>
    <scope>NUCLEOTIDE SEQUENCE [LARGE SCALE GENOMIC DNA]</scope>
    <source>
        <strain evidence="3 4">JCM 16345</strain>
    </source>
</reference>
<evidence type="ECO:0000313" key="4">
    <source>
        <dbReference type="Proteomes" id="UP000092698"/>
    </source>
</evidence>
<gene>
    <name evidence="3" type="ORF">A6F65_01631</name>
</gene>
<dbReference type="EMBL" id="CP016545">
    <property type="protein sequence ID" value="ANU07930.1"/>
    <property type="molecule type" value="Genomic_DNA"/>
</dbReference>
<evidence type="ECO:0000256" key="1">
    <source>
        <dbReference type="SAM" id="MobiDB-lite"/>
    </source>
</evidence>
<keyword evidence="2" id="KW-0472">Membrane</keyword>
<proteinExistence type="predicted"/>
<evidence type="ECO:0008006" key="5">
    <source>
        <dbReference type="Google" id="ProtNLM"/>
    </source>
</evidence>
<evidence type="ECO:0000256" key="2">
    <source>
        <dbReference type="SAM" id="Phobius"/>
    </source>
</evidence>